<dbReference type="AlphaFoldDB" id="A0A0H3ZTF9"/>
<reference evidence="1" key="1">
    <citation type="journal article" date="2015" name="MBio">
        <title>Eco-Evolutionary Dynamics of Episomes among Ecologically Cohesive Bacterial Populations.</title>
        <authorList>
            <person name="Xue H."/>
            <person name="Cordero O.X."/>
            <person name="Camas F.M."/>
            <person name="Trimble W."/>
            <person name="Meyer F."/>
            <person name="Guglielmini J."/>
            <person name="Rocha E.P."/>
            <person name="Polz M.F."/>
        </authorList>
    </citation>
    <scope>NUCLEOTIDE SEQUENCE</scope>
    <source>
        <strain evidence="1">FF_174</strain>
    </source>
</reference>
<proteinExistence type="predicted"/>
<dbReference type="EMBL" id="KP795654">
    <property type="protein sequence ID" value="AKN39633.1"/>
    <property type="molecule type" value="Genomic_DNA"/>
</dbReference>
<name>A0A0H3ZTF9_9VIBR</name>
<organism evidence="1">
    <name type="scientific">Vibrio tasmaniensis</name>
    <dbReference type="NCBI Taxonomy" id="212663"/>
    <lineage>
        <taxon>Bacteria</taxon>
        <taxon>Pseudomonadati</taxon>
        <taxon>Pseudomonadota</taxon>
        <taxon>Gammaproteobacteria</taxon>
        <taxon>Vibrionales</taxon>
        <taxon>Vibrionaceae</taxon>
        <taxon>Vibrio</taxon>
    </lineage>
</organism>
<evidence type="ECO:0000313" key="1">
    <source>
        <dbReference type="EMBL" id="AKN39633.1"/>
    </source>
</evidence>
<protein>
    <submittedName>
        <fullName evidence="1">Uncharacterized protein</fullName>
    </submittedName>
</protein>
<accession>A0A0H3ZTF9</accession>
<sequence length="40" mass="4606">MSTCPILCCLKKYHGTYGLIKTQVTSIPCYPLYYSFLLNQ</sequence>